<proteinExistence type="predicted"/>
<name>A0A4R0P853_9SPHI</name>
<organism evidence="3 4">
    <name type="scientific">Pedobacter frigidisoli</name>
    <dbReference type="NCBI Taxonomy" id="2530455"/>
    <lineage>
        <taxon>Bacteria</taxon>
        <taxon>Pseudomonadati</taxon>
        <taxon>Bacteroidota</taxon>
        <taxon>Sphingobacteriia</taxon>
        <taxon>Sphingobacteriales</taxon>
        <taxon>Sphingobacteriaceae</taxon>
        <taxon>Pedobacter</taxon>
    </lineage>
</organism>
<evidence type="ECO:0000313" key="4">
    <source>
        <dbReference type="Proteomes" id="UP000291485"/>
    </source>
</evidence>
<evidence type="ECO:0000256" key="1">
    <source>
        <dbReference type="SAM" id="MobiDB-lite"/>
    </source>
</evidence>
<dbReference type="OrthoDB" id="1189825at2"/>
<comment type="caution">
    <text evidence="3">The sequence shown here is derived from an EMBL/GenBank/DDBJ whole genome shotgun (WGS) entry which is preliminary data.</text>
</comment>
<keyword evidence="4" id="KW-1185">Reference proteome</keyword>
<feature type="domain" description="SH3b" evidence="2">
    <location>
        <begin position="108"/>
        <end position="172"/>
    </location>
</feature>
<dbReference type="Pfam" id="PF08239">
    <property type="entry name" value="SH3_3"/>
    <property type="match status" value="1"/>
</dbReference>
<dbReference type="Gene3D" id="2.30.30.40">
    <property type="entry name" value="SH3 Domains"/>
    <property type="match status" value="1"/>
</dbReference>
<gene>
    <name evidence="3" type="ORF">EZ449_02760</name>
</gene>
<dbReference type="SMART" id="SM00287">
    <property type="entry name" value="SH3b"/>
    <property type="match status" value="1"/>
</dbReference>
<dbReference type="Proteomes" id="UP000291485">
    <property type="component" value="Unassembled WGS sequence"/>
</dbReference>
<evidence type="ECO:0000313" key="3">
    <source>
        <dbReference type="EMBL" id="TCD12985.1"/>
    </source>
</evidence>
<dbReference type="EMBL" id="SJSN01000001">
    <property type="protein sequence ID" value="TCD12985.1"/>
    <property type="molecule type" value="Genomic_DNA"/>
</dbReference>
<dbReference type="InterPro" id="IPR003646">
    <property type="entry name" value="SH3-like_bac-type"/>
</dbReference>
<sequence>MKAFILSIALMCCYFLGNCQKISSLGTVNESKLGRCAGSAYCSACKNCSRCAHCGSGGTCGVCSPVESQTPVYSSPRKKASSYKPRSSASGQQKKQSFSAEKSNIKSYVSESLSAVKLKEISLRSGPGLSYPVVETLKRNQKVKLLAKKGEWVKVKVLSSGTTGYCNLAGIN</sequence>
<dbReference type="AlphaFoldDB" id="A0A4R0P853"/>
<reference evidence="3 4" key="1">
    <citation type="submission" date="2019-02" db="EMBL/GenBank/DDBJ databases">
        <title>Pedobacter sp. RP-3-11 sp. nov., isolated from Arctic soil.</title>
        <authorList>
            <person name="Dahal R.H."/>
        </authorList>
    </citation>
    <scope>NUCLEOTIDE SEQUENCE [LARGE SCALE GENOMIC DNA]</scope>
    <source>
        <strain evidence="3 4">RP-3-11</strain>
    </source>
</reference>
<dbReference type="RefSeq" id="WP_131556418.1">
    <property type="nucleotide sequence ID" value="NZ_SJSN01000001.1"/>
</dbReference>
<accession>A0A4R0P853</accession>
<feature type="compositionally biased region" description="Polar residues" evidence="1">
    <location>
        <begin position="84"/>
        <end position="101"/>
    </location>
</feature>
<dbReference type="PROSITE" id="PS51781">
    <property type="entry name" value="SH3B"/>
    <property type="match status" value="1"/>
</dbReference>
<protein>
    <recommendedName>
        <fullName evidence="2">SH3b domain-containing protein</fullName>
    </recommendedName>
</protein>
<feature type="region of interest" description="Disordered" evidence="1">
    <location>
        <begin position="68"/>
        <end position="101"/>
    </location>
</feature>
<evidence type="ECO:0000259" key="2">
    <source>
        <dbReference type="PROSITE" id="PS51781"/>
    </source>
</evidence>